<dbReference type="Pfam" id="PF12241">
    <property type="entry name" value="Enoyl_reductase"/>
    <property type="match status" value="1"/>
</dbReference>
<evidence type="ECO:0000256" key="7">
    <source>
        <dbReference type="ARBA" id="ARBA00023160"/>
    </source>
</evidence>
<dbReference type="EMBL" id="RSUV01000038">
    <property type="protein sequence ID" value="MIV47141.1"/>
    <property type="molecule type" value="Genomic_DNA"/>
</dbReference>
<dbReference type="GO" id="GO:0006633">
    <property type="term" value="P:fatty acid biosynthetic process"/>
    <property type="evidence" value="ECO:0007669"/>
    <property type="project" value="UniProtKB-UniRule"/>
</dbReference>
<organism evidence="16">
    <name type="scientific">Salmonella enterica</name>
    <name type="common">Salmonella choleraesuis</name>
    <dbReference type="NCBI Taxonomy" id="28901"/>
    <lineage>
        <taxon>Bacteria</taxon>
        <taxon>Pseudomonadati</taxon>
        <taxon>Pseudomonadota</taxon>
        <taxon>Gammaproteobacteria</taxon>
        <taxon>Enterobacterales</taxon>
        <taxon>Enterobacteriaceae</taxon>
        <taxon>Salmonella</taxon>
    </lineage>
</organism>
<comment type="function">
    <text evidence="9">Involved in the final reduction of the elongation cycle of fatty acid synthesis (FAS II). Catalyzes the reduction of a carbon-carbon double bond in an enoyl moiety that is covalently linked to an acyl carrier protein (ACP).</text>
</comment>
<evidence type="ECO:0000256" key="3">
    <source>
        <dbReference type="ARBA" id="ARBA00022832"/>
    </source>
</evidence>
<evidence type="ECO:0000256" key="1">
    <source>
        <dbReference type="ARBA" id="ARBA00011245"/>
    </source>
</evidence>
<evidence type="ECO:0000256" key="4">
    <source>
        <dbReference type="ARBA" id="ARBA00023002"/>
    </source>
</evidence>
<feature type="binding site" evidence="9">
    <location>
        <begin position="141"/>
        <end position="142"/>
    </location>
    <ligand>
        <name>NAD(+)</name>
        <dbReference type="ChEBI" id="CHEBI:57540"/>
    </ligand>
</feature>
<dbReference type="GO" id="GO:0050343">
    <property type="term" value="F:trans-2-enoyl-CoA reductase (NADH) activity"/>
    <property type="evidence" value="ECO:0007669"/>
    <property type="project" value="UniProtKB-EC"/>
</dbReference>
<dbReference type="NCBIfam" id="NF043048">
    <property type="entry name" value="EnoyACPredFabV"/>
    <property type="match status" value="1"/>
</dbReference>
<comment type="catalytic activity">
    <reaction evidence="8">
        <text>a 2,3-saturated acyl-CoA + NAD(+) = a (2E)-enoyl-CoA + NADH + H(+)</text>
        <dbReference type="Rhea" id="RHEA:18177"/>
        <dbReference type="ChEBI" id="CHEBI:15378"/>
        <dbReference type="ChEBI" id="CHEBI:57540"/>
        <dbReference type="ChEBI" id="CHEBI:57945"/>
        <dbReference type="ChEBI" id="CHEBI:58856"/>
        <dbReference type="ChEBI" id="CHEBI:65111"/>
        <dbReference type="EC" id="1.3.1.44"/>
    </reaction>
</comment>
<feature type="active site" description="Proton donor" evidence="9">
    <location>
        <position position="237"/>
    </location>
</feature>
<dbReference type="InterPro" id="IPR010758">
    <property type="entry name" value="Trans-2-enoyl-CoA_reductase"/>
</dbReference>
<comment type="caution">
    <text evidence="16">The sequence shown here is derived from an EMBL/GenBank/DDBJ whole genome shotgun (WGS) entry which is preliminary data.</text>
</comment>
<evidence type="ECO:0000313" key="16">
    <source>
        <dbReference type="EMBL" id="OHJ47053.1"/>
    </source>
</evidence>
<name>A0A3F3IU38_SALER</name>
<dbReference type="InterPro" id="IPR024906">
    <property type="entry name" value="Eno_Rdtase_FAD-bd_dom"/>
</dbReference>
<keyword evidence="5 9" id="KW-0520">NAD</keyword>
<dbReference type="EMBL" id="AAACVH010000052">
    <property type="protein sequence ID" value="EAA8667776.1"/>
    <property type="molecule type" value="Genomic_DNA"/>
</dbReference>
<dbReference type="EMBL" id="MLTE01000021">
    <property type="protein sequence ID" value="OHJ47053.1"/>
    <property type="molecule type" value="Genomic_DNA"/>
</dbReference>
<dbReference type="PANTHER" id="PTHR37480:SF1">
    <property type="entry name" value="ENOYL-[ACYL-CARRIER-PROTEIN] REDUCTASE [NADH]"/>
    <property type="match status" value="1"/>
</dbReference>
<evidence type="ECO:0000313" key="15">
    <source>
        <dbReference type="EMBL" id="MIV47141.1"/>
    </source>
</evidence>
<dbReference type="Pfam" id="PF12242">
    <property type="entry name" value="Eno-Rase_NADH_b"/>
    <property type="match status" value="1"/>
</dbReference>
<proteinExistence type="inferred from homology"/>
<feature type="binding site" evidence="9">
    <location>
        <begin position="75"/>
        <end position="76"/>
    </location>
    <ligand>
        <name>NAD(+)</name>
        <dbReference type="ChEBI" id="CHEBI:57540"/>
    </ligand>
</feature>
<dbReference type="RefSeq" id="WP_070802995.1">
    <property type="nucleotide sequence ID" value="NZ_JBFNGL010000032.1"/>
</dbReference>
<comment type="pathway">
    <text evidence="9">Lipid metabolism; fatty acid biosynthesis.</text>
</comment>
<evidence type="ECO:0000259" key="12">
    <source>
        <dbReference type="Pfam" id="PF12242"/>
    </source>
</evidence>
<dbReference type="NCBIfam" id="NF010177">
    <property type="entry name" value="PRK13656.1"/>
    <property type="match status" value="1"/>
</dbReference>
<evidence type="ECO:0000259" key="10">
    <source>
        <dbReference type="Pfam" id="PF07055"/>
    </source>
</evidence>
<feature type="domain" description="Trans-2-enoyl-CoA reductase catalytic" evidence="11">
    <location>
        <begin position="84"/>
        <end position="319"/>
    </location>
</feature>
<dbReference type="InterPro" id="IPR024910">
    <property type="entry name" value="Enoyl-CoA_Rdtase_cat_dom"/>
</dbReference>
<feature type="binding site" evidence="9">
    <location>
        <begin position="275"/>
        <end position="277"/>
    </location>
    <ligand>
        <name>NAD(+)</name>
        <dbReference type="ChEBI" id="CHEBI:57540"/>
    </ligand>
</feature>
<dbReference type="EC" id="1.3.1.9" evidence="9"/>
<reference evidence="13" key="2">
    <citation type="submission" date="2018-08" db="EMBL/GenBank/DDBJ databases">
        <authorList>
            <consortium name="GenomeTrakr network: Whole genome sequencing for foodborne pathogen traceback"/>
        </authorList>
    </citation>
    <scope>NUCLEOTIDE SEQUENCE [LARGE SCALE GENOMIC DNA]</scope>
    <source>
        <strain evidence="15">CFSAN048114</strain>
        <strain evidence="14">FLUFL-1338</strain>
        <strain evidence="13">FLUFL-367</strain>
    </source>
</reference>
<evidence type="ECO:0000313" key="13">
    <source>
        <dbReference type="EMBL" id="EAA8667776.1"/>
    </source>
</evidence>
<evidence type="ECO:0000256" key="8">
    <source>
        <dbReference type="ARBA" id="ARBA00048302"/>
    </source>
</evidence>
<dbReference type="PANTHER" id="PTHR37480">
    <property type="entry name" value="ENOYL-[ACYL-CARRIER-PROTEIN] REDUCTASE [NADH]"/>
    <property type="match status" value="1"/>
</dbReference>
<evidence type="ECO:0000256" key="2">
    <source>
        <dbReference type="ARBA" id="ARBA00022516"/>
    </source>
</evidence>
<comment type="catalytic activity">
    <reaction evidence="9">
        <text>a 2,3-saturated acyl-[ACP] + NAD(+) = a (2E)-enoyl-[ACP] + NADH + H(+)</text>
        <dbReference type="Rhea" id="RHEA:10240"/>
        <dbReference type="Rhea" id="RHEA-COMP:9925"/>
        <dbReference type="Rhea" id="RHEA-COMP:9926"/>
        <dbReference type="ChEBI" id="CHEBI:15378"/>
        <dbReference type="ChEBI" id="CHEBI:57540"/>
        <dbReference type="ChEBI" id="CHEBI:57945"/>
        <dbReference type="ChEBI" id="CHEBI:78784"/>
        <dbReference type="ChEBI" id="CHEBI:78785"/>
        <dbReference type="EC" id="1.3.1.9"/>
    </reaction>
</comment>
<gene>
    <name evidence="9" type="primary">fabV</name>
    <name evidence="15" type="ORF">A7E06_27665</name>
    <name evidence="16" type="ORF">A7S51_23080</name>
    <name evidence="14" type="ORF">KO51_25125</name>
    <name evidence="13" type="ORF">NL99_23095</name>
</gene>
<comment type="similarity">
    <text evidence="9">Belongs to the TER reductase family.</text>
</comment>
<evidence type="ECO:0000256" key="9">
    <source>
        <dbReference type="HAMAP-Rule" id="MF_01838"/>
    </source>
</evidence>
<keyword evidence="6 9" id="KW-0443">Lipid metabolism</keyword>
<dbReference type="Gene3D" id="3.40.50.720">
    <property type="entry name" value="NAD(P)-binding Rossmann-like Domain"/>
    <property type="match status" value="1"/>
</dbReference>
<comment type="subunit">
    <text evidence="1 9">Monomer.</text>
</comment>
<evidence type="ECO:0000313" key="14">
    <source>
        <dbReference type="EMBL" id="MIK94670.1"/>
    </source>
</evidence>
<protein>
    <recommendedName>
        <fullName evidence="9">Enoyl-[acyl-carrier-protein] reductase [NADH]</fullName>
        <shortName evidence="9">ENR</shortName>
        <ecNumber evidence="9">1.3.1.9</ecNumber>
    </recommendedName>
</protein>
<feature type="binding site" evidence="9">
    <location>
        <position position="246"/>
    </location>
    <ligand>
        <name>NAD(+)</name>
        <dbReference type="ChEBI" id="CHEBI:57540"/>
    </ligand>
</feature>
<dbReference type="UniPathway" id="UPA00094"/>
<evidence type="ECO:0000256" key="5">
    <source>
        <dbReference type="ARBA" id="ARBA00023027"/>
    </source>
</evidence>
<dbReference type="EMBL" id="RSMR01000045">
    <property type="protein sequence ID" value="MIK94670.1"/>
    <property type="molecule type" value="Genomic_DNA"/>
</dbReference>
<feature type="site" description="Plays an important role in discriminating NADH against NADPH" evidence="9">
    <location>
        <position position="76"/>
    </location>
</feature>
<feature type="domain" description="Trans-2-enoyl-CoA reductase-like NAD(P)H binding" evidence="12">
    <location>
        <begin position="2"/>
        <end position="80"/>
    </location>
</feature>
<keyword evidence="3 9" id="KW-0276">Fatty acid metabolism</keyword>
<keyword evidence="4 9" id="KW-0560">Oxidoreductase</keyword>
<accession>A0A3F3IU38</accession>
<feature type="binding site" evidence="9">
    <location>
        <position position="227"/>
    </location>
    <ligand>
        <name>substrate</name>
    </ligand>
</feature>
<dbReference type="HAMAP" id="MF_01838">
    <property type="entry name" value="FabV_reductase"/>
    <property type="match status" value="1"/>
</dbReference>
<dbReference type="Proteomes" id="UP000866740">
    <property type="component" value="Unassembled WGS sequence"/>
</dbReference>
<dbReference type="Proteomes" id="UP000885283">
    <property type="component" value="Unassembled WGS sequence"/>
</dbReference>
<keyword evidence="7 9" id="KW-0275">Fatty acid biosynthesis</keyword>
<feature type="binding site" evidence="9">
    <location>
        <begin position="48"/>
        <end position="53"/>
    </location>
    <ligand>
        <name>NAD(+)</name>
        <dbReference type="ChEBI" id="CHEBI:57540"/>
    </ligand>
</feature>
<dbReference type="InterPro" id="IPR050048">
    <property type="entry name" value="FabV-like_NADH_b"/>
</dbReference>
<dbReference type="AlphaFoldDB" id="A0A3F3IU38"/>
<keyword evidence="2 9" id="KW-0444">Lipid biosynthesis</keyword>
<dbReference type="Proteomes" id="UP000839530">
    <property type="component" value="Unassembled WGS sequence"/>
</dbReference>
<feature type="binding site" evidence="9">
    <location>
        <begin position="112"/>
        <end position="113"/>
    </location>
    <ligand>
        <name>NAD(+)</name>
        <dbReference type="ChEBI" id="CHEBI:57540"/>
    </ligand>
</feature>
<evidence type="ECO:0000256" key="6">
    <source>
        <dbReference type="ARBA" id="ARBA00023098"/>
    </source>
</evidence>
<sequence length="399" mass="44025">MIIEPVINGVVARTAHPEGCRQAVKNQIYYSQHHKQIQHGPRRVLILGASSGFGLAARVALTFGGAKSDTIGVSFERGPGEKGVGTAGWYNNVYFRQQAEAEGCIAHNIVGDAFSDEVKKQVMALINRDFGGQIDLVVYSLATGMRPDPKTGEMWRSCLKTVGKPFSGKTVNLEKDCLDTTVLDVANNAEILATEKVMGGEDWEAWIHWLQHHNALAKGAKTVAFSYIGPEMTYPVYHDGTLGLAKKHLSQTAERLNAQLSADNGGAWVSVCKALVTKASVFIPAFSPYVLCLYQVMKQMGLHETCIEQMQRLFTDKLYAGGEVSVDSSRLIRVDDRELRPDVQHAVSELMTTLNDDNFTQVGDYAGYKKEFLQLNGFGFDNVDYQKHIELSDLMAMKP</sequence>
<evidence type="ECO:0000259" key="11">
    <source>
        <dbReference type="Pfam" id="PF12241"/>
    </source>
</evidence>
<dbReference type="Proteomes" id="UP000839834">
    <property type="component" value="Unassembled WGS sequence"/>
</dbReference>
<dbReference type="GO" id="GO:0051287">
    <property type="term" value="F:NAD binding"/>
    <property type="evidence" value="ECO:0007669"/>
    <property type="project" value="UniProtKB-UniRule"/>
</dbReference>
<dbReference type="Pfam" id="PF07055">
    <property type="entry name" value="Eno-Rase_FAD_bd"/>
    <property type="match status" value="1"/>
</dbReference>
<reference evidence="16" key="1">
    <citation type="submission" date="2016-09" db="EMBL/GenBank/DDBJ databases">
        <title>Whole genome sequencing of Salmonella enterica.</title>
        <authorList>
            <person name="Bell R."/>
        </authorList>
    </citation>
    <scope>NUCLEOTIDE SEQUENCE [LARGE SCALE GENOMIC DNA]</scope>
    <source>
        <strain evidence="16">CFSAN044929</strain>
    </source>
</reference>
<dbReference type="GO" id="GO:0004318">
    <property type="term" value="F:enoyl-[acyl-carrier-protein] reductase (NADH) activity"/>
    <property type="evidence" value="ECO:0007669"/>
    <property type="project" value="UniProtKB-UniRule"/>
</dbReference>
<feature type="domain" description="Enoyl reductase FAD binding" evidence="10">
    <location>
        <begin position="326"/>
        <end position="388"/>
    </location>
</feature>